<feature type="domain" description="Manganese/iron superoxide dismutase C-terminal" evidence="9">
    <location>
        <begin position="94"/>
        <end position="194"/>
    </location>
</feature>
<dbReference type="AlphaFoldDB" id="B4SA92"/>
<dbReference type="HOGENOM" id="CLU_031625_0_0_10"/>
<keyword evidence="11" id="KW-1185">Reference proteome</keyword>
<dbReference type="PANTHER" id="PTHR42769">
    <property type="entry name" value="SUPEROXIDE DISMUTASE"/>
    <property type="match status" value="1"/>
</dbReference>
<protein>
    <recommendedName>
        <fullName evidence="7">Superoxide dismutase</fullName>
        <ecNumber evidence="7">1.15.1.1</ecNumber>
    </recommendedName>
</protein>
<evidence type="ECO:0000313" key="10">
    <source>
        <dbReference type="EMBL" id="ACF43788.1"/>
    </source>
</evidence>
<dbReference type="PRINTS" id="PR01703">
    <property type="entry name" value="MNSODISMTASE"/>
</dbReference>
<dbReference type="InterPro" id="IPR036314">
    <property type="entry name" value="SOD_C_sf"/>
</dbReference>
<dbReference type="SUPFAM" id="SSF46609">
    <property type="entry name" value="Fe,Mn superoxide dismutase (SOD), N-terminal domain"/>
    <property type="match status" value="1"/>
</dbReference>
<dbReference type="Pfam" id="PF00081">
    <property type="entry name" value="Sod_Fe_N"/>
    <property type="match status" value="1"/>
</dbReference>
<dbReference type="PANTHER" id="PTHR42769:SF3">
    <property type="entry name" value="SUPEROXIDE DISMUTASE [FE] 2, CHLOROPLASTIC"/>
    <property type="match status" value="1"/>
</dbReference>
<dbReference type="InterPro" id="IPR001189">
    <property type="entry name" value="Mn/Fe_SOD"/>
</dbReference>
<keyword evidence="3 7" id="KW-0560">Oxidoreductase</keyword>
<dbReference type="GO" id="GO:0005737">
    <property type="term" value="C:cytoplasm"/>
    <property type="evidence" value="ECO:0007669"/>
    <property type="project" value="UniProtKB-ARBA"/>
</dbReference>
<dbReference type="Gene3D" id="1.10.287.990">
    <property type="entry name" value="Fe,Mn superoxide dismutase (SOD) domain"/>
    <property type="match status" value="1"/>
</dbReference>
<evidence type="ECO:0000259" key="9">
    <source>
        <dbReference type="Pfam" id="PF02777"/>
    </source>
</evidence>
<dbReference type="Proteomes" id="UP000002724">
    <property type="component" value="Chromosome"/>
</dbReference>
<feature type="binding site" evidence="6">
    <location>
        <position position="27"/>
    </location>
    <ligand>
        <name>Mn(2+)</name>
        <dbReference type="ChEBI" id="CHEBI:29035"/>
    </ligand>
</feature>
<reference evidence="10 11" key="1">
    <citation type="submission" date="2008-06" db="EMBL/GenBank/DDBJ databases">
        <title>Complete sequence of Pelodictyon phaeoclathratiforme BU-1.</title>
        <authorList>
            <consortium name="US DOE Joint Genome Institute"/>
            <person name="Lucas S."/>
            <person name="Copeland A."/>
            <person name="Lapidus A."/>
            <person name="Glavina del Rio T."/>
            <person name="Dalin E."/>
            <person name="Tice H."/>
            <person name="Bruce D."/>
            <person name="Goodwin L."/>
            <person name="Pitluck S."/>
            <person name="Schmutz J."/>
            <person name="Larimer F."/>
            <person name="Land M."/>
            <person name="Hauser L."/>
            <person name="Kyrpides N."/>
            <person name="Mikhailova N."/>
            <person name="Liu Z."/>
            <person name="Li T."/>
            <person name="Zhao F."/>
            <person name="Overmann J."/>
            <person name="Bryant D.A."/>
            <person name="Richardson P."/>
        </authorList>
    </citation>
    <scope>NUCLEOTIDE SEQUENCE [LARGE SCALE GENOMIC DNA]</scope>
    <source>
        <strain evidence="11">DSM 5477 / BU-1</strain>
    </source>
</reference>
<keyword evidence="2 6" id="KW-0479">Metal-binding</keyword>
<evidence type="ECO:0000256" key="2">
    <source>
        <dbReference type="ARBA" id="ARBA00022723"/>
    </source>
</evidence>
<dbReference type="PROSITE" id="PS00088">
    <property type="entry name" value="SOD_MN"/>
    <property type="match status" value="1"/>
</dbReference>
<dbReference type="STRING" id="324925.Ppha_1539"/>
<comment type="function">
    <text evidence="7">Destroys radicals which are normally produced within the cells and which are toxic to biological systems.</text>
</comment>
<comment type="similarity">
    <text evidence="1 7">Belongs to the iron/manganese superoxide dismutase family.</text>
</comment>
<dbReference type="InterPro" id="IPR019831">
    <property type="entry name" value="Mn/Fe_SOD_N"/>
</dbReference>
<evidence type="ECO:0000256" key="3">
    <source>
        <dbReference type="ARBA" id="ARBA00023002"/>
    </source>
</evidence>
<dbReference type="OrthoDB" id="9803125at2"/>
<evidence type="ECO:0000256" key="7">
    <source>
        <dbReference type="RuleBase" id="RU000414"/>
    </source>
</evidence>
<feature type="binding site" evidence="6">
    <location>
        <position position="165"/>
    </location>
    <ligand>
        <name>Mn(2+)</name>
        <dbReference type="ChEBI" id="CHEBI:29035"/>
    </ligand>
</feature>
<dbReference type="SUPFAM" id="SSF54719">
    <property type="entry name" value="Fe,Mn superoxide dismutase (SOD), C-terminal domain"/>
    <property type="match status" value="1"/>
</dbReference>
<feature type="binding site" evidence="6">
    <location>
        <position position="79"/>
    </location>
    <ligand>
        <name>Mn(2+)</name>
        <dbReference type="ChEBI" id="CHEBI:29035"/>
    </ligand>
</feature>
<proteinExistence type="inferred from homology"/>
<dbReference type="PIRSF" id="PIRSF000349">
    <property type="entry name" value="SODismutase"/>
    <property type="match status" value="1"/>
</dbReference>
<dbReference type="GO" id="GO:0004784">
    <property type="term" value="F:superoxide dismutase activity"/>
    <property type="evidence" value="ECO:0007669"/>
    <property type="project" value="UniProtKB-EC"/>
</dbReference>
<accession>B4SA92</accession>
<dbReference type="GO" id="GO:0046872">
    <property type="term" value="F:metal ion binding"/>
    <property type="evidence" value="ECO:0007669"/>
    <property type="project" value="UniProtKB-KW"/>
</dbReference>
<feature type="binding site" evidence="6">
    <location>
        <position position="161"/>
    </location>
    <ligand>
        <name>Mn(2+)</name>
        <dbReference type="ChEBI" id="CHEBI:29035"/>
    </ligand>
</feature>
<name>B4SA92_PELPB</name>
<evidence type="ECO:0000313" key="11">
    <source>
        <dbReference type="Proteomes" id="UP000002724"/>
    </source>
</evidence>
<dbReference type="FunFam" id="3.55.40.20:FF:000001">
    <property type="entry name" value="Superoxide dismutase"/>
    <property type="match status" value="1"/>
</dbReference>
<evidence type="ECO:0000259" key="8">
    <source>
        <dbReference type="Pfam" id="PF00081"/>
    </source>
</evidence>
<keyword evidence="4" id="KW-0408">Iron</keyword>
<evidence type="ECO:0000256" key="1">
    <source>
        <dbReference type="ARBA" id="ARBA00008714"/>
    </source>
</evidence>
<sequence length="200" mass="22127">MAYQQPALLYAENALEPFISAKTLGFHYGKHHVAYITNYNNLVAGTPLDTMSLEEVIAHSAADPQKVGIFNNGAQAWNHSFYWNCLTPNGGGEPSGELGAKITEDFGSFDKFKEELKSAAATQFGSGWAWLVLDGTTLKVVKTANAQTPSTSGQKPILTIDVWEHAYYLDYQNRRPDYVATVIDNLLNWEFAAENFRAAQ</sequence>
<dbReference type="InterPro" id="IPR036324">
    <property type="entry name" value="Mn/Fe_SOD_N_sf"/>
</dbReference>
<dbReference type="eggNOG" id="COG0605">
    <property type="taxonomic scope" value="Bacteria"/>
</dbReference>
<comment type="catalytic activity">
    <reaction evidence="5 7">
        <text>2 superoxide + 2 H(+) = H2O2 + O2</text>
        <dbReference type="Rhea" id="RHEA:20696"/>
        <dbReference type="ChEBI" id="CHEBI:15378"/>
        <dbReference type="ChEBI" id="CHEBI:15379"/>
        <dbReference type="ChEBI" id="CHEBI:16240"/>
        <dbReference type="ChEBI" id="CHEBI:18421"/>
        <dbReference type="EC" id="1.15.1.1"/>
    </reaction>
</comment>
<dbReference type="InterPro" id="IPR019832">
    <property type="entry name" value="Mn/Fe_SOD_C"/>
</dbReference>
<gene>
    <name evidence="10" type="ordered locus">Ppha_1539</name>
</gene>
<evidence type="ECO:0000256" key="5">
    <source>
        <dbReference type="ARBA" id="ARBA00049204"/>
    </source>
</evidence>
<evidence type="ECO:0000256" key="4">
    <source>
        <dbReference type="ARBA" id="ARBA00023004"/>
    </source>
</evidence>
<organism evidence="10 11">
    <name type="scientific">Pelodictyon phaeoclathratiforme (strain DSM 5477 / BU-1)</name>
    <dbReference type="NCBI Taxonomy" id="324925"/>
    <lineage>
        <taxon>Bacteria</taxon>
        <taxon>Pseudomonadati</taxon>
        <taxon>Chlorobiota</taxon>
        <taxon>Chlorobiia</taxon>
        <taxon>Chlorobiales</taxon>
        <taxon>Chlorobiaceae</taxon>
        <taxon>Chlorobium/Pelodictyon group</taxon>
        <taxon>Pelodictyon</taxon>
    </lineage>
</organism>
<dbReference type="EC" id="1.15.1.1" evidence="7"/>
<dbReference type="Gene3D" id="3.55.40.20">
    <property type="entry name" value="Iron/manganese superoxide dismutase, C-terminal domain"/>
    <property type="match status" value="1"/>
</dbReference>
<dbReference type="KEGG" id="pph:Ppha_1539"/>
<evidence type="ECO:0000256" key="6">
    <source>
        <dbReference type="PIRSR" id="PIRSR000349-1"/>
    </source>
</evidence>
<dbReference type="Pfam" id="PF02777">
    <property type="entry name" value="Sod_Fe_C"/>
    <property type="match status" value="1"/>
</dbReference>
<dbReference type="InterPro" id="IPR019833">
    <property type="entry name" value="Mn/Fe_SOD_BS"/>
</dbReference>
<dbReference type="RefSeq" id="WP_012508276.1">
    <property type="nucleotide sequence ID" value="NC_011060.1"/>
</dbReference>
<dbReference type="FunFam" id="1.10.287.990:FF:000002">
    <property type="entry name" value="Superoxide dismutase"/>
    <property type="match status" value="1"/>
</dbReference>
<dbReference type="EMBL" id="CP001110">
    <property type="protein sequence ID" value="ACF43788.1"/>
    <property type="molecule type" value="Genomic_DNA"/>
</dbReference>
<feature type="domain" description="Manganese/iron superoxide dismutase N-terminal" evidence="8">
    <location>
        <begin position="3"/>
        <end position="86"/>
    </location>
</feature>